<dbReference type="InterPro" id="IPR017709">
    <property type="entry name" value="Alt_ATP_synth_F1_gsu"/>
</dbReference>
<gene>
    <name evidence="9" type="ORF">XD72_0870</name>
</gene>
<evidence type="ECO:0000256" key="3">
    <source>
        <dbReference type="ARBA" id="ARBA00022448"/>
    </source>
</evidence>
<evidence type="ECO:0000256" key="5">
    <source>
        <dbReference type="ARBA" id="ARBA00023065"/>
    </source>
</evidence>
<dbReference type="GO" id="GO:0046933">
    <property type="term" value="F:proton-transporting ATP synthase activity, rotational mechanism"/>
    <property type="evidence" value="ECO:0007669"/>
    <property type="project" value="InterPro"/>
</dbReference>
<dbReference type="Pfam" id="PF00231">
    <property type="entry name" value="ATP-synt"/>
    <property type="match status" value="1"/>
</dbReference>
<name>A0A101FUI9_9EURY</name>
<dbReference type="EMBL" id="LGFT01000016">
    <property type="protein sequence ID" value="KUK44765.1"/>
    <property type="molecule type" value="Genomic_DNA"/>
</dbReference>
<reference evidence="9 10" key="1">
    <citation type="journal article" date="2015" name="MBio">
        <title>Genome-Resolved Metagenomic Analysis Reveals Roles for Candidate Phyla and Other Microbial Community Members in Biogeochemical Transformations in Oil Reservoirs.</title>
        <authorList>
            <person name="Hu P."/>
            <person name="Tom L."/>
            <person name="Singh A."/>
            <person name="Thomas B.C."/>
            <person name="Baker B.J."/>
            <person name="Piceno Y.M."/>
            <person name="Andersen G.L."/>
            <person name="Banfield J.F."/>
        </authorList>
    </citation>
    <scope>NUCLEOTIDE SEQUENCE [LARGE SCALE GENOMIC DNA]</scope>
    <source>
        <strain evidence="9">57_489</strain>
    </source>
</reference>
<dbReference type="Gene3D" id="3.40.1380.10">
    <property type="match status" value="1"/>
</dbReference>
<evidence type="ECO:0000256" key="8">
    <source>
        <dbReference type="ARBA" id="ARBA00023310"/>
    </source>
</evidence>
<comment type="subcellular location">
    <subcellularLocation>
        <location evidence="1">Membrane</location>
        <topology evidence="1">Peripheral membrane protein</topology>
    </subcellularLocation>
</comment>
<evidence type="ECO:0000313" key="9">
    <source>
        <dbReference type="EMBL" id="KUK44765.1"/>
    </source>
</evidence>
<dbReference type="PATRIC" id="fig|301375.7.peg.439"/>
<proteinExistence type="inferred from homology"/>
<dbReference type="Proteomes" id="UP000057043">
    <property type="component" value="Unassembled WGS sequence"/>
</dbReference>
<keyword evidence="8" id="KW-0066">ATP synthesis</keyword>
<evidence type="ECO:0000256" key="2">
    <source>
        <dbReference type="ARBA" id="ARBA00007681"/>
    </source>
</evidence>
<protein>
    <submittedName>
        <fullName evidence="9">ATP synthase gamma subunit-like protein</fullName>
    </submittedName>
</protein>
<dbReference type="SUPFAM" id="SSF52943">
    <property type="entry name" value="ATP synthase (F1-ATPase), gamma subunit"/>
    <property type="match status" value="1"/>
</dbReference>
<dbReference type="PANTHER" id="PTHR11693">
    <property type="entry name" value="ATP SYNTHASE GAMMA CHAIN"/>
    <property type="match status" value="1"/>
</dbReference>
<comment type="similarity">
    <text evidence="2">Belongs to the ATPase gamma chain family.</text>
</comment>
<dbReference type="PRINTS" id="PR00126">
    <property type="entry name" value="ATPASEGAMMA"/>
</dbReference>
<dbReference type="CDD" id="cd12151">
    <property type="entry name" value="F1-ATPase_gamma"/>
    <property type="match status" value="1"/>
</dbReference>
<organism evidence="9 10">
    <name type="scientific">Methanothrix harundinacea</name>
    <dbReference type="NCBI Taxonomy" id="301375"/>
    <lineage>
        <taxon>Archaea</taxon>
        <taxon>Methanobacteriati</taxon>
        <taxon>Methanobacteriota</taxon>
        <taxon>Stenosarchaea group</taxon>
        <taxon>Methanomicrobia</taxon>
        <taxon>Methanotrichales</taxon>
        <taxon>Methanotrichaceae</taxon>
        <taxon>Methanothrix</taxon>
    </lineage>
</organism>
<accession>A0A101FUI9</accession>
<sequence>MEELEKVKRKIKNAGELQSVVKIMKAISSTNIREYERAVESLGEYARSIEMGLAVVMKSEKIIPALFPSGKGELLGAVIFGSDQGLCGKFNEQIARFALAEIAGMGYEATRAVAVGERVIPHLEDGGLSIEAHFTFSGDFLGITDVMGEVLVKIEEWRIDGGLDRIVLFYNRPESGPLATFRPSMADLLPLDAEEMNELSERRWPSRSLPTFSMDPERLFSSLVREQIFTSLYRAFVESLASENASRLSSMQAAERNIEEHLNELSSQYRKRRQEAISSEMQDVLVGFEALIGEERGG</sequence>
<dbReference type="AlphaFoldDB" id="A0A101FUI9"/>
<evidence type="ECO:0000256" key="6">
    <source>
        <dbReference type="ARBA" id="ARBA00023136"/>
    </source>
</evidence>
<evidence type="ECO:0000256" key="4">
    <source>
        <dbReference type="ARBA" id="ARBA00022781"/>
    </source>
</evidence>
<keyword evidence="7" id="KW-0139">CF(1)</keyword>
<comment type="caution">
    <text evidence="9">The sequence shown here is derived from an EMBL/GenBank/DDBJ whole genome shotgun (WGS) entry which is preliminary data.</text>
</comment>
<keyword evidence="4" id="KW-0375">Hydrogen ion transport</keyword>
<dbReference type="NCBIfam" id="TIGR03323">
    <property type="entry name" value="alt_F1F0_F1_gam"/>
    <property type="match status" value="1"/>
</dbReference>
<dbReference type="InterPro" id="IPR035968">
    <property type="entry name" value="ATP_synth_F1_ATPase_gsu"/>
</dbReference>
<dbReference type="InterPro" id="IPR000131">
    <property type="entry name" value="ATP_synth_F1_gsu"/>
</dbReference>
<evidence type="ECO:0000313" key="10">
    <source>
        <dbReference type="Proteomes" id="UP000057043"/>
    </source>
</evidence>
<keyword evidence="5" id="KW-0406">Ion transport</keyword>
<evidence type="ECO:0000256" key="1">
    <source>
        <dbReference type="ARBA" id="ARBA00004170"/>
    </source>
</evidence>
<dbReference type="PANTHER" id="PTHR11693:SF22">
    <property type="entry name" value="ATP SYNTHASE SUBUNIT GAMMA, MITOCHONDRIAL"/>
    <property type="match status" value="1"/>
</dbReference>
<dbReference type="Gene3D" id="1.10.287.80">
    <property type="entry name" value="ATP synthase, gamma subunit, helix hairpin domain"/>
    <property type="match status" value="1"/>
</dbReference>
<keyword evidence="6" id="KW-0472">Membrane</keyword>
<evidence type="ECO:0000256" key="7">
    <source>
        <dbReference type="ARBA" id="ARBA00023196"/>
    </source>
</evidence>
<dbReference type="GO" id="GO:0045259">
    <property type="term" value="C:proton-transporting ATP synthase complex"/>
    <property type="evidence" value="ECO:0007669"/>
    <property type="project" value="UniProtKB-KW"/>
</dbReference>
<keyword evidence="3" id="KW-0813">Transport</keyword>